<sequence length="127" mass="14605">MHCLRSFAHWAFEPTGLPKLSVIAFGDFSHDRRFSGSHMFIFRELTPSTRLFHFTDRGIHDHILDGIQGAQRMLGACPTQPILEYFDRNLDDIDTEDLTDWTAEFEVDSSLEGDNIEPKERNSANHP</sequence>
<evidence type="ECO:0000313" key="1">
    <source>
        <dbReference type="EMBL" id="KAL2839179.1"/>
    </source>
</evidence>
<keyword evidence="2" id="KW-1185">Reference proteome</keyword>
<gene>
    <name evidence="1" type="ORF">BJX68DRAFT_248251</name>
</gene>
<name>A0ABR4JGL2_9EURO</name>
<accession>A0ABR4JGL2</accession>
<comment type="caution">
    <text evidence="1">The sequence shown here is derived from an EMBL/GenBank/DDBJ whole genome shotgun (WGS) entry which is preliminary data.</text>
</comment>
<organism evidence="1 2">
    <name type="scientific">Aspergillus pseudodeflectus</name>
    <dbReference type="NCBI Taxonomy" id="176178"/>
    <lineage>
        <taxon>Eukaryota</taxon>
        <taxon>Fungi</taxon>
        <taxon>Dikarya</taxon>
        <taxon>Ascomycota</taxon>
        <taxon>Pezizomycotina</taxon>
        <taxon>Eurotiomycetes</taxon>
        <taxon>Eurotiomycetidae</taxon>
        <taxon>Eurotiales</taxon>
        <taxon>Aspergillaceae</taxon>
        <taxon>Aspergillus</taxon>
        <taxon>Aspergillus subgen. Nidulantes</taxon>
    </lineage>
</organism>
<reference evidence="1 2" key="1">
    <citation type="submission" date="2024-07" db="EMBL/GenBank/DDBJ databases">
        <title>Section-level genome sequencing and comparative genomics of Aspergillus sections Usti and Cavernicolus.</title>
        <authorList>
            <consortium name="Lawrence Berkeley National Laboratory"/>
            <person name="Nybo J.L."/>
            <person name="Vesth T.C."/>
            <person name="Theobald S."/>
            <person name="Frisvad J.C."/>
            <person name="Larsen T.O."/>
            <person name="Kjaerboelling I."/>
            <person name="Rothschild-Mancinelli K."/>
            <person name="Lyhne E.K."/>
            <person name="Kogle M.E."/>
            <person name="Barry K."/>
            <person name="Clum A."/>
            <person name="Na H."/>
            <person name="Ledsgaard L."/>
            <person name="Lin J."/>
            <person name="Lipzen A."/>
            <person name="Kuo A."/>
            <person name="Riley R."/>
            <person name="Mondo S."/>
            <person name="LaButti K."/>
            <person name="Haridas S."/>
            <person name="Pangalinan J."/>
            <person name="Salamov A.A."/>
            <person name="Simmons B.A."/>
            <person name="Magnuson J.K."/>
            <person name="Chen J."/>
            <person name="Drula E."/>
            <person name="Henrissat B."/>
            <person name="Wiebenga A."/>
            <person name="Lubbers R.J."/>
            <person name="Gomes A.C."/>
            <person name="Macurrencykelacurrency M.R."/>
            <person name="Stajich J."/>
            <person name="Grigoriev I.V."/>
            <person name="Mortensen U.H."/>
            <person name="De vries R.P."/>
            <person name="Baker S.E."/>
            <person name="Andersen M.R."/>
        </authorList>
    </citation>
    <scope>NUCLEOTIDE SEQUENCE [LARGE SCALE GENOMIC DNA]</scope>
    <source>
        <strain evidence="1 2">CBS 756.74</strain>
    </source>
</reference>
<evidence type="ECO:0000313" key="2">
    <source>
        <dbReference type="Proteomes" id="UP001610444"/>
    </source>
</evidence>
<dbReference type="GeneID" id="98157051"/>
<proteinExistence type="predicted"/>
<dbReference type="EMBL" id="JBFXLR010000077">
    <property type="protein sequence ID" value="KAL2839179.1"/>
    <property type="molecule type" value="Genomic_DNA"/>
</dbReference>
<protein>
    <submittedName>
        <fullName evidence="1">Uncharacterized protein</fullName>
    </submittedName>
</protein>
<dbReference type="Proteomes" id="UP001610444">
    <property type="component" value="Unassembled WGS sequence"/>
</dbReference>
<dbReference type="RefSeq" id="XP_070893413.1">
    <property type="nucleotide sequence ID" value="XM_071041887.1"/>
</dbReference>